<dbReference type="PANTHER" id="PTHR47495">
    <property type="entry name" value="ALDEHYDE DEHYDROGENASE"/>
    <property type="match status" value="1"/>
</dbReference>
<feature type="transmembrane region" description="Helical" evidence="1">
    <location>
        <begin position="7"/>
        <end position="25"/>
    </location>
</feature>
<protein>
    <submittedName>
        <fullName evidence="3">Isoquinoline 1-oxidoreductase beta subunit</fullName>
        <ecNumber evidence="3">1.3.99.16</ecNumber>
    </submittedName>
    <submittedName>
        <fullName evidence="4">Xanthine dehydrogenase family protein molybdopterin-binding subunit</fullName>
    </submittedName>
</protein>
<dbReference type="Proteomes" id="UP000584663">
    <property type="component" value="Unassembled WGS sequence"/>
</dbReference>
<dbReference type="Pfam" id="PF02738">
    <property type="entry name" value="MoCoBD_1"/>
    <property type="match status" value="1"/>
</dbReference>
<dbReference type="Gene3D" id="3.90.1170.50">
    <property type="entry name" value="Aldehyde oxidase/xanthine dehydrogenase, a/b hammerhead"/>
    <property type="match status" value="1"/>
</dbReference>
<dbReference type="Pfam" id="PF20256">
    <property type="entry name" value="MoCoBD_2"/>
    <property type="match status" value="2"/>
</dbReference>
<reference evidence="3 5" key="1">
    <citation type="submission" date="2020-08" db="EMBL/GenBank/DDBJ databases">
        <title>Genomic Encyclopedia of Type Strains, Phase IV (KMG-IV): sequencing the most valuable type-strain genomes for metagenomic binning, comparative biology and taxonomic classification.</title>
        <authorList>
            <person name="Goeker M."/>
        </authorList>
    </citation>
    <scope>NUCLEOTIDE SEQUENCE [LARGE SCALE GENOMIC DNA]</scope>
    <source>
        <strain evidence="3 5">DSM 14562</strain>
    </source>
</reference>
<evidence type="ECO:0000313" key="6">
    <source>
        <dbReference type="Proteomes" id="UP000704529"/>
    </source>
</evidence>
<dbReference type="InterPro" id="IPR046867">
    <property type="entry name" value="AldOxase/xan_DH_MoCoBD2"/>
</dbReference>
<dbReference type="Proteomes" id="UP000704529">
    <property type="component" value="Unassembled WGS sequence"/>
</dbReference>
<keyword evidence="1" id="KW-0812">Transmembrane</keyword>
<comment type="caution">
    <text evidence="4">The sequence shown here is derived from an EMBL/GenBank/DDBJ whole genome shotgun (WGS) entry which is preliminary data.</text>
</comment>
<dbReference type="InterPro" id="IPR000674">
    <property type="entry name" value="Ald_Oxase/Xan_DH_a/b"/>
</dbReference>
<evidence type="ECO:0000313" key="3">
    <source>
        <dbReference type="EMBL" id="MBB4607937.1"/>
    </source>
</evidence>
<dbReference type="InterPro" id="IPR012368">
    <property type="entry name" value="OxRdtase_Mopterin-bd_su_IorB"/>
</dbReference>
<keyword evidence="1" id="KW-0472">Membrane</keyword>
<dbReference type="InterPro" id="IPR037165">
    <property type="entry name" value="AldOxase/xan_DH_Mopterin-bd_sf"/>
</dbReference>
<dbReference type="EMBL" id="JAFHKU010000133">
    <property type="protein sequence ID" value="MBN3559610.1"/>
    <property type="molecule type" value="Genomic_DNA"/>
</dbReference>
<dbReference type="EC" id="1.3.99.16" evidence="3"/>
<evidence type="ECO:0000313" key="4">
    <source>
        <dbReference type="EMBL" id="MBN3559610.1"/>
    </source>
</evidence>
<dbReference type="PANTHER" id="PTHR47495:SF1">
    <property type="entry name" value="BLL3820 PROTEIN"/>
    <property type="match status" value="1"/>
</dbReference>
<dbReference type="GO" id="GO:0047121">
    <property type="term" value="F:isoquinoline 1-oxidoreductase activity"/>
    <property type="evidence" value="ECO:0007669"/>
    <property type="project" value="UniProtKB-EC"/>
</dbReference>
<name>A0AA41A031_9SPHN</name>
<keyword evidence="5" id="KW-1185">Reference proteome</keyword>
<dbReference type="RefSeq" id="WP_184103258.1">
    <property type="nucleotide sequence ID" value="NZ_JACHNX010000001.1"/>
</dbReference>
<evidence type="ECO:0000259" key="2">
    <source>
        <dbReference type="SMART" id="SM01008"/>
    </source>
</evidence>
<dbReference type="InterPro" id="IPR008274">
    <property type="entry name" value="AldOxase/xan_DH_MoCoBD1"/>
</dbReference>
<dbReference type="SUPFAM" id="SSF56003">
    <property type="entry name" value="Molybdenum cofactor-binding domain"/>
    <property type="match status" value="2"/>
</dbReference>
<organism evidence="4 6">
    <name type="scientific">Sphingomonas yabuuchiae</name>
    <dbReference type="NCBI Taxonomy" id="172044"/>
    <lineage>
        <taxon>Bacteria</taxon>
        <taxon>Pseudomonadati</taxon>
        <taxon>Pseudomonadota</taxon>
        <taxon>Alphaproteobacteria</taxon>
        <taxon>Sphingomonadales</taxon>
        <taxon>Sphingomonadaceae</taxon>
        <taxon>Sphingomonas</taxon>
    </lineage>
</organism>
<reference evidence="4" key="2">
    <citation type="submission" date="2021-01" db="EMBL/GenBank/DDBJ databases">
        <title>Genome Sequencing of Type Strains.</title>
        <authorList>
            <person name="Lemaire J.F."/>
            <person name="Inderbitzin P."/>
            <person name="Collins S.B."/>
            <person name="Wespe N."/>
            <person name="Knight-Connoni V."/>
        </authorList>
    </citation>
    <scope>NUCLEOTIDE SEQUENCE</scope>
    <source>
        <strain evidence="4">DSM 14562</strain>
    </source>
</reference>
<dbReference type="SMART" id="SM01008">
    <property type="entry name" value="Ald_Xan_dh_C"/>
    <property type="match status" value="1"/>
</dbReference>
<proteinExistence type="predicted"/>
<dbReference type="Gene3D" id="3.30.365.10">
    <property type="entry name" value="Aldehyde oxidase/xanthine dehydrogenase, molybdopterin binding domain"/>
    <property type="match status" value="3"/>
</dbReference>
<sequence>MELSRRNILVGGGVGAGLVVAWGLWPRAYPPSLTTEPGEQAFGAWLKIGRDGIVTVAVPQAEHGQGIATTLAQVVADELGADWRTVAVEPAPPGPLYANPVGVDSLFEGAFGRLPEGMRDEWLRRDRAMLTAGSSSLRMFEGPARAAAATARALMTQAAARRWGVDWSECEARDGFIVHGDQRLRLAELAEAAAGETVPHPLPLGSGGAGKLAGKDVPRLDSPAKLDGSANFTADIRLPDMVHVALRHAPLGRTRAIRIDRAAAMKVPGVVEVIEGEDWVAVAASSWWIAQKGLDAAAPRAVSDGAVPTSQAITQGLEAALKEEGHSVLTRGDVAAALEGPGLIEARYRIGTGVHAAIEPRAAVAAWPDGGLELWAPTQAPEAARKVAARAAAIPEDRVIVHAMPIGGGFGQGLEQDAVAQAAMIAAKLKRPVNVQWSRTEDLRRDAWRAPAIARMTARLERGKLVGWRGRIATPSTGRALAERVMPAGLVRWGMRGQGRGDAYAMGGAVPPYAIPALAVHHHDASLPIPTGHVRGGAHVANCFVAESFIDECARAAGADPLAWRIAMLGQEPRLARCLSTAASLGGWEGGGPGSGQGVAAHGFRGSYVAVMAETHRDENGRPVVDRLVAAIDCGRVVNPDIVRQQVEGGLIFGLAALRGGAVGFERGWAVPSQLGALNLPRLADTPDITVELLSSDEAPGGVSELAVPPVAPAIANALATLPGFPRIRSLPMELSA</sequence>
<dbReference type="InterPro" id="IPR052516">
    <property type="entry name" value="N-heterocyclic_Hydroxylase"/>
</dbReference>
<dbReference type="InterPro" id="IPR006311">
    <property type="entry name" value="TAT_signal"/>
</dbReference>
<feature type="domain" description="Aldehyde oxidase/xanthine dehydrogenase a/b hammerhead" evidence="2">
    <location>
        <begin position="227"/>
        <end position="301"/>
    </location>
</feature>
<evidence type="ECO:0000313" key="5">
    <source>
        <dbReference type="Proteomes" id="UP000584663"/>
    </source>
</evidence>
<dbReference type="EMBL" id="JACHNX010000001">
    <property type="protein sequence ID" value="MBB4607937.1"/>
    <property type="molecule type" value="Genomic_DNA"/>
</dbReference>
<evidence type="ECO:0000256" key="1">
    <source>
        <dbReference type="SAM" id="Phobius"/>
    </source>
</evidence>
<dbReference type="AlphaFoldDB" id="A0AA41A031"/>
<keyword evidence="3" id="KW-0560">Oxidoreductase</keyword>
<accession>A0AA41A031</accession>
<gene>
    <name evidence="3" type="ORF">GGQ89_000125</name>
    <name evidence="4" type="ORF">JYA60_15390</name>
</gene>
<keyword evidence="1" id="KW-1133">Transmembrane helix</keyword>
<dbReference type="PROSITE" id="PS51318">
    <property type="entry name" value="TAT"/>
    <property type="match status" value="1"/>
</dbReference>
<dbReference type="PIRSF" id="PIRSF036389">
    <property type="entry name" value="IOR_B"/>
    <property type="match status" value="1"/>
</dbReference>